<sequence length="347" mass="39846">MDLVQIQNLIVPLSFPHCQSSNRQLCTDDEKSRKGLSILLKVYCEKCDQDGSQAFTSTRTKVPGRLNTVPPTRDKKLSVEKKLYGSKGVTNDQNFKEVDGKARNKKLQQIFITKFNRSSGYPYKDTCSICDSFRVELEKPLAPERLTVLQAERELHWRKGQVFYERRAQAALDASNIPNLAAVCSNFWKNLPRPNISTSNMYYRRQLSAYTFNIHSLGDGEVHLYCCDESVGKKGANEVASMLLHYFETLPPEVTHLRLFCDSCGGQNKNYTILRFAHFMVNVRTKFEHIKMVFPIRGHSYMDCDRDMVVIHQKTPAETPADWRTHFTETRNNPNHLSSMKLGKTCC</sequence>
<dbReference type="Pfam" id="PF25273">
    <property type="entry name" value="DUF7869"/>
    <property type="match status" value="1"/>
</dbReference>
<organism evidence="2 3">
    <name type="scientific">Plakobranchus ocellatus</name>
    <dbReference type="NCBI Taxonomy" id="259542"/>
    <lineage>
        <taxon>Eukaryota</taxon>
        <taxon>Metazoa</taxon>
        <taxon>Spiralia</taxon>
        <taxon>Lophotrochozoa</taxon>
        <taxon>Mollusca</taxon>
        <taxon>Gastropoda</taxon>
        <taxon>Heterobranchia</taxon>
        <taxon>Euthyneura</taxon>
        <taxon>Panpulmonata</taxon>
        <taxon>Sacoglossa</taxon>
        <taxon>Placobranchoidea</taxon>
        <taxon>Plakobranchidae</taxon>
        <taxon>Plakobranchus</taxon>
    </lineage>
</organism>
<dbReference type="InterPro" id="IPR057191">
    <property type="entry name" value="DUF7869"/>
</dbReference>
<keyword evidence="3" id="KW-1185">Reference proteome</keyword>
<accession>A0AAV4DDJ7</accession>
<dbReference type="Proteomes" id="UP000735302">
    <property type="component" value="Unassembled WGS sequence"/>
</dbReference>
<gene>
    <name evidence="2" type="ORF">PoB_006869500</name>
</gene>
<reference evidence="2 3" key="1">
    <citation type="journal article" date="2021" name="Elife">
        <title>Chloroplast acquisition without the gene transfer in kleptoplastic sea slugs, Plakobranchus ocellatus.</title>
        <authorList>
            <person name="Maeda T."/>
            <person name="Takahashi S."/>
            <person name="Yoshida T."/>
            <person name="Shimamura S."/>
            <person name="Takaki Y."/>
            <person name="Nagai Y."/>
            <person name="Toyoda A."/>
            <person name="Suzuki Y."/>
            <person name="Arimoto A."/>
            <person name="Ishii H."/>
            <person name="Satoh N."/>
            <person name="Nishiyama T."/>
            <person name="Hasebe M."/>
            <person name="Maruyama T."/>
            <person name="Minagawa J."/>
            <person name="Obokata J."/>
            <person name="Shigenobu S."/>
        </authorList>
    </citation>
    <scope>NUCLEOTIDE SEQUENCE [LARGE SCALE GENOMIC DNA]</scope>
</reference>
<dbReference type="PANTHER" id="PTHR10773:SF19">
    <property type="match status" value="1"/>
</dbReference>
<evidence type="ECO:0000313" key="2">
    <source>
        <dbReference type="EMBL" id="GFO42190.1"/>
    </source>
</evidence>
<dbReference type="AlphaFoldDB" id="A0AAV4DDJ7"/>
<comment type="caution">
    <text evidence="2">The sequence shown here is derived from an EMBL/GenBank/DDBJ whole genome shotgun (WGS) entry which is preliminary data.</text>
</comment>
<protein>
    <submittedName>
        <fullName evidence="2">Voltage-dependent calcium channel unc-36</fullName>
    </submittedName>
</protein>
<dbReference type="PANTHER" id="PTHR10773">
    <property type="entry name" value="DNA-DIRECTED RNA POLYMERASES I, II, AND III SUBUNIT RPABC2"/>
    <property type="match status" value="1"/>
</dbReference>
<name>A0AAV4DDJ7_9GAST</name>
<dbReference type="EMBL" id="BLXT01007756">
    <property type="protein sequence ID" value="GFO42190.1"/>
    <property type="molecule type" value="Genomic_DNA"/>
</dbReference>
<feature type="domain" description="DUF7869" evidence="1">
    <location>
        <begin position="233"/>
        <end position="314"/>
    </location>
</feature>
<evidence type="ECO:0000313" key="3">
    <source>
        <dbReference type="Proteomes" id="UP000735302"/>
    </source>
</evidence>
<evidence type="ECO:0000259" key="1">
    <source>
        <dbReference type="Pfam" id="PF25273"/>
    </source>
</evidence>
<proteinExistence type="predicted"/>